<dbReference type="PANTHER" id="PTHR47237">
    <property type="entry name" value="SLL0310 PROTEIN"/>
    <property type="match status" value="1"/>
</dbReference>
<reference evidence="2 3" key="1">
    <citation type="journal article" date="2016" name="Front. Microbiol.">
        <title>Genomic Resource of Rice Seed Associated Bacteria.</title>
        <authorList>
            <person name="Midha S."/>
            <person name="Bansal K."/>
            <person name="Sharma S."/>
            <person name="Kumar N."/>
            <person name="Patil P.P."/>
            <person name="Chaudhry V."/>
            <person name="Patil P.B."/>
        </authorList>
    </citation>
    <scope>NUCLEOTIDE SEQUENCE [LARGE SCALE GENOMIC DNA]</scope>
    <source>
        <strain evidence="2 3">SA3</strain>
    </source>
</reference>
<organism evidence="2 3">
    <name type="scientific">Pantoea dispersa</name>
    <dbReference type="NCBI Taxonomy" id="59814"/>
    <lineage>
        <taxon>Bacteria</taxon>
        <taxon>Pseudomonadati</taxon>
        <taxon>Pseudomonadota</taxon>
        <taxon>Gammaproteobacteria</taxon>
        <taxon>Enterobacterales</taxon>
        <taxon>Erwiniaceae</taxon>
        <taxon>Pantoea</taxon>
    </lineage>
</organism>
<sequence length="279" mass="30262">MNTILRAMTLADAEAGYRLTQQLGWAHRREDWQQLIALGEGVVVEAQGDYLGGAIGWRWGPDAATIGLVIVSEQARGRGIGRQVMQAMLEKFSGCNVRLHATDMGQVLYEKLGFQACERVAQHQTRALAQQPAVMVPDGVTLRPAVEADAAAIDALDYQANGLRRTRLHQQLLAQSVVLQDAQGRLQGFASRRRFGHGWTIGPVIADDVAAAQALVSQLMQDLTQQFVRLDTPDARLGAWLLNLGLAQVDAPYAMVHGTPWRAAPNGPQTFALVSPALG</sequence>
<dbReference type="Gene3D" id="3.40.630.30">
    <property type="match status" value="1"/>
</dbReference>
<gene>
    <name evidence="2" type="ORF">SA3R_18465</name>
</gene>
<evidence type="ECO:0000313" key="2">
    <source>
        <dbReference type="EMBL" id="KTS66144.1"/>
    </source>
</evidence>
<dbReference type="PANTHER" id="PTHR47237:SF2">
    <property type="entry name" value="BLL4206 PROTEIN"/>
    <property type="match status" value="1"/>
</dbReference>
<accession>A0A8E1RW56</accession>
<protein>
    <submittedName>
        <fullName evidence="2">Histone acetyltransferase</fullName>
    </submittedName>
</protein>
<dbReference type="GO" id="GO:0016747">
    <property type="term" value="F:acyltransferase activity, transferring groups other than amino-acyl groups"/>
    <property type="evidence" value="ECO:0007669"/>
    <property type="project" value="InterPro"/>
</dbReference>
<dbReference type="EMBL" id="LDSE01000032">
    <property type="protein sequence ID" value="KTS66144.1"/>
    <property type="molecule type" value="Genomic_DNA"/>
</dbReference>
<dbReference type="InterPro" id="IPR052729">
    <property type="entry name" value="Acyl/Acetyltrans_Enzymes"/>
</dbReference>
<dbReference type="RefSeq" id="WP_058776613.1">
    <property type="nucleotide sequence ID" value="NZ_LDSD01000016.1"/>
</dbReference>
<name>A0A8E1RW56_9GAMM</name>
<dbReference type="Proteomes" id="UP000071979">
    <property type="component" value="Unassembled WGS sequence"/>
</dbReference>
<evidence type="ECO:0000259" key="1">
    <source>
        <dbReference type="PROSITE" id="PS51186"/>
    </source>
</evidence>
<dbReference type="InterPro" id="IPR016181">
    <property type="entry name" value="Acyl_CoA_acyltransferase"/>
</dbReference>
<evidence type="ECO:0000313" key="3">
    <source>
        <dbReference type="Proteomes" id="UP000071979"/>
    </source>
</evidence>
<dbReference type="Gene3D" id="3.40.630.90">
    <property type="match status" value="1"/>
</dbReference>
<feature type="domain" description="N-acetyltransferase" evidence="1">
    <location>
        <begin position="3"/>
        <end position="143"/>
    </location>
</feature>
<dbReference type="InterPro" id="IPR000182">
    <property type="entry name" value="GNAT_dom"/>
</dbReference>
<dbReference type="Pfam" id="PF18014">
    <property type="entry name" value="Acetyltransf_18"/>
    <property type="match status" value="1"/>
</dbReference>
<dbReference type="PROSITE" id="PS51186">
    <property type="entry name" value="GNAT"/>
    <property type="match status" value="1"/>
</dbReference>
<comment type="caution">
    <text evidence="2">The sequence shown here is derived from an EMBL/GenBank/DDBJ whole genome shotgun (WGS) entry which is preliminary data.</text>
</comment>
<keyword evidence="2" id="KW-0808">Transferase</keyword>
<dbReference type="Pfam" id="PF13508">
    <property type="entry name" value="Acetyltransf_7"/>
    <property type="match status" value="1"/>
</dbReference>
<dbReference type="SUPFAM" id="SSF55729">
    <property type="entry name" value="Acyl-CoA N-acyltransferases (Nat)"/>
    <property type="match status" value="1"/>
</dbReference>
<dbReference type="InterPro" id="IPR041496">
    <property type="entry name" value="YitH/HolE_GNAT"/>
</dbReference>
<dbReference type="CDD" id="cd04301">
    <property type="entry name" value="NAT_SF"/>
    <property type="match status" value="1"/>
</dbReference>
<proteinExistence type="predicted"/>
<dbReference type="AlphaFoldDB" id="A0A8E1RW56"/>